<dbReference type="Pfam" id="PF00296">
    <property type="entry name" value="Bac_luciferase"/>
    <property type="match status" value="1"/>
</dbReference>
<reference evidence="4" key="1">
    <citation type="submission" date="2019-02" db="EMBL/GenBank/DDBJ databases">
        <authorList>
            <person name="Li S.-H."/>
        </authorList>
    </citation>
    <scope>NUCLEOTIDE SEQUENCE</scope>
    <source>
        <strain evidence="4">IMCC11814</strain>
    </source>
</reference>
<comment type="caution">
    <text evidence="4">The sequence shown here is derived from an EMBL/GenBank/DDBJ whole genome shotgun (WGS) entry which is preliminary data.</text>
</comment>
<name>A0ABT3T1Z8_9GAMM</name>
<dbReference type="PANTHER" id="PTHR30137:SF8">
    <property type="entry name" value="BLR5498 PROTEIN"/>
    <property type="match status" value="1"/>
</dbReference>
<sequence length="321" mass="34227">MPLVWSASNVASAIEVGTTPWNWDLYDAPVSLCEQAQQAERLGFHSFWLPENHFGERGVIPSPLLLLAAVAARTSSIRLGTTSFLLPIRPPLLAAEDVAVLDQLSGGRLILGVGRGLSGGMFRAFGIDAKEKRKLFRANLDIMLSAWRGEPVALEEGGKPLLLAPLPLQQPAPPIWVAAFGPLALQQVAALGMPYLASPVETLPVLEENYRLYREGLAAAGHPPVQTVPVMRSVFVTGDAALAARARASLERLVPTSLQAADSTADGPAIVGDAAAVRDQLAEYVERLGISHLILRGGIPGIEMQDHLRSNAAVLEIVQSL</sequence>
<dbReference type="InterPro" id="IPR011251">
    <property type="entry name" value="Luciferase-like_dom"/>
</dbReference>
<dbReference type="PANTHER" id="PTHR30137">
    <property type="entry name" value="LUCIFERASE-LIKE MONOOXYGENASE"/>
    <property type="match status" value="1"/>
</dbReference>
<evidence type="ECO:0000256" key="2">
    <source>
        <dbReference type="ARBA" id="ARBA00023033"/>
    </source>
</evidence>
<evidence type="ECO:0000313" key="5">
    <source>
        <dbReference type="Proteomes" id="UP001143304"/>
    </source>
</evidence>
<dbReference type="InterPro" id="IPR050766">
    <property type="entry name" value="Bact_Lucif_Oxidored"/>
</dbReference>
<protein>
    <submittedName>
        <fullName evidence="4">LLM class flavin-dependent oxidoreductase</fullName>
    </submittedName>
</protein>
<dbReference type="SUPFAM" id="SSF51679">
    <property type="entry name" value="Bacterial luciferase-like"/>
    <property type="match status" value="1"/>
</dbReference>
<organism evidence="4 5">
    <name type="scientific">Candidatus Marimicrobium litorale</name>
    <dbReference type="NCBI Taxonomy" id="2518991"/>
    <lineage>
        <taxon>Bacteria</taxon>
        <taxon>Pseudomonadati</taxon>
        <taxon>Pseudomonadota</taxon>
        <taxon>Gammaproteobacteria</taxon>
        <taxon>Cellvibrionales</taxon>
        <taxon>Halieaceae</taxon>
        <taxon>Marimicrobium</taxon>
    </lineage>
</organism>
<proteinExistence type="predicted"/>
<evidence type="ECO:0000313" key="4">
    <source>
        <dbReference type="EMBL" id="MCX2975875.1"/>
    </source>
</evidence>
<keyword evidence="1" id="KW-0560">Oxidoreductase</keyword>
<dbReference type="EMBL" id="SHNO01000001">
    <property type="protein sequence ID" value="MCX2975875.1"/>
    <property type="molecule type" value="Genomic_DNA"/>
</dbReference>
<feature type="domain" description="Luciferase-like" evidence="3">
    <location>
        <begin position="28"/>
        <end position="286"/>
    </location>
</feature>
<evidence type="ECO:0000259" key="3">
    <source>
        <dbReference type="Pfam" id="PF00296"/>
    </source>
</evidence>
<gene>
    <name evidence="4" type="ORF">EYC82_00720</name>
</gene>
<dbReference type="Proteomes" id="UP001143304">
    <property type="component" value="Unassembled WGS sequence"/>
</dbReference>
<evidence type="ECO:0000256" key="1">
    <source>
        <dbReference type="ARBA" id="ARBA00023002"/>
    </source>
</evidence>
<accession>A0ABT3T1Z8</accession>
<keyword evidence="5" id="KW-1185">Reference proteome</keyword>
<keyword evidence="2" id="KW-0503">Monooxygenase</keyword>
<dbReference type="Gene3D" id="3.20.20.30">
    <property type="entry name" value="Luciferase-like domain"/>
    <property type="match status" value="1"/>
</dbReference>
<dbReference type="InterPro" id="IPR036661">
    <property type="entry name" value="Luciferase-like_sf"/>
</dbReference>